<name>A0A419W9K2_9BACT</name>
<evidence type="ECO:0000313" key="1">
    <source>
        <dbReference type="EMBL" id="RKD92143.1"/>
    </source>
</evidence>
<accession>A0A419W9K2</accession>
<gene>
    <name evidence="1" type="ORF">BC643_2513</name>
</gene>
<sequence>MKFAAHYIITGTGEILPKGIVEVDQDGRIINLISNEKGLREQAGMEFHSGVICPAFPDIFQHLQLDELFEKVPELRPYQAFLPADISHPKAVFNWIKNIQLNDPKTELSELITLFCKKLSEVLNQPETGTIEIGKRPGLVLLNVMNYQNLRLTEDSRIRKLR</sequence>
<proteinExistence type="predicted"/>
<keyword evidence="2" id="KW-1185">Reference proteome</keyword>
<reference evidence="1 2" key="1">
    <citation type="submission" date="2018-09" db="EMBL/GenBank/DDBJ databases">
        <title>Genomic Encyclopedia of Archaeal and Bacterial Type Strains, Phase II (KMG-II): from individual species to whole genera.</title>
        <authorList>
            <person name="Goeker M."/>
        </authorList>
    </citation>
    <scope>NUCLEOTIDE SEQUENCE [LARGE SCALE GENOMIC DNA]</scope>
    <source>
        <strain evidence="1 2">DSM 27148</strain>
    </source>
</reference>
<protein>
    <recommendedName>
        <fullName evidence="3">Amidohydrolase family protein</fullName>
    </recommendedName>
</protein>
<dbReference type="OrthoDB" id="9807210at2"/>
<dbReference type="EMBL" id="RAPN01000001">
    <property type="protein sequence ID" value="RKD92143.1"/>
    <property type="molecule type" value="Genomic_DNA"/>
</dbReference>
<dbReference type="Proteomes" id="UP000283387">
    <property type="component" value="Unassembled WGS sequence"/>
</dbReference>
<evidence type="ECO:0000313" key="2">
    <source>
        <dbReference type="Proteomes" id="UP000283387"/>
    </source>
</evidence>
<comment type="caution">
    <text evidence="1">The sequence shown here is derived from an EMBL/GenBank/DDBJ whole genome shotgun (WGS) entry which is preliminary data.</text>
</comment>
<organism evidence="1 2">
    <name type="scientific">Mangrovibacterium diazotrophicum</name>
    <dbReference type="NCBI Taxonomy" id="1261403"/>
    <lineage>
        <taxon>Bacteria</taxon>
        <taxon>Pseudomonadati</taxon>
        <taxon>Bacteroidota</taxon>
        <taxon>Bacteroidia</taxon>
        <taxon>Marinilabiliales</taxon>
        <taxon>Prolixibacteraceae</taxon>
        <taxon>Mangrovibacterium</taxon>
    </lineage>
</organism>
<dbReference type="RefSeq" id="WP_120273385.1">
    <property type="nucleotide sequence ID" value="NZ_RAPN01000001.1"/>
</dbReference>
<dbReference type="AlphaFoldDB" id="A0A419W9K2"/>
<evidence type="ECO:0008006" key="3">
    <source>
        <dbReference type="Google" id="ProtNLM"/>
    </source>
</evidence>